<organism evidence="4 5">
    <name type="scientific">Favolaschia claudopus</name>
    <dbReference type="NCBI Taxonomy" id="2862362"/>
    <lineage>
        <taxon>Eukaryota</taxon>
        <taxon>Fungi</taxon>
        <taxon>Dikarya</taxon>
        <taxon>Basidiomycota</taxon>
        <taxon>Agaricomycotina</taxon>
        <taxon>Agaricomycetes</taxon>
        <taxon>Agaricomycetidae</taxon>
        <taxon>Agaricales</taxon>
        <taxon>Marasmiineae</taxon>
        <taxon>Mycenaceae</taxon>
        <taxon>Favolaschia</taxon>
    </lineage>
</organism>
<keyword evidence="2" id="KW-0624">Polysaccharide degradation</keyword>
<comment type="similarity">
    <text evidence="1 2">Belongs to the glycosyl hydrolase 12 (cellulase H) family.</text>
</comment>
<comment type="caution">
    <text evidence="4">The sequence shown here is derived from an EMBL/GenBank/DDBJ whole genome shotgun (WGS) entry which is preliminary data.</text>
</comment>
<evidence type="ECO:0000313" key="4">
    <source>
        <dbReference type="EMBL" id="KAK6978105.1"/>
    </source>
</evidence>
<evidence type="ECO:0000256" key="3">
    <source>
        <dbReference type="SAM" id="SignalP"/>
    </source>
</evidence>
<feature type="chain" id="PRO_5043497170" evidence="3">
    <location>
        <begin position="18"/>
        <end position="258"/>
    </location>
</feature>
<evidence type="ECO:0000256" key="1">
    <source>
        <dbReference type="ARBA" id="ARBA00005519"/>
    </source>
</evidence>
<dbReference type="AlphaFoldDB" id="A0AAV9ZEB1"/>
<protein>
    <submittedName>
        <fullName evidence="4">Concanavalin A-like lectin/glucanase domain-containing protein</fullName>
    </submittedName>
</protein>
<dbReference type="InterPro" id="IPR013319">
    <property type="entry name" value="GH11/12"/>
</dbReference>
<dbReference type="Proteomes" id="UP001362999">
    <property type="component" value="Unassembled WGS sequence"/>
</dbReference>
<evidence type="ECO:0000256" key="2">
    <source>
        <dbReference type="RuleBase" id="RU361163"/>
    </source>
</evidence>
<keyword evidence="5" id="KW-1185">Reference proteome</keyword>
<dbReference type="SUPFAM" id="SSF49899">
    <property type="entry name" value="Concanavalin A-like lectins/glucanases"/>
    <property type="match status" value="1"/>
</dbReference>
<proteinExistence type="inferred from homology"/>
<dbReference type="GO" id="GO:0000272">
    <property type="term" value="P:polysaccharide catabolic process"/>
    <property type="evidence" value="ECO:0007669"/>
    <property type="project" value="UniProtKB-KW"/>
</dbReference>
<sequence>MKVFATVFLALALGAVSSPVPNDEREVGLAKRGAVLTAQFATESEINGRFILENNLWGQSAATSGFQSSQVTATNGNAVTWHTTYTWTGGNFQVKSYANLDLRTGLGKSISSISSIPTTWQWTYSSASSNLVADVSYDLWLSNVAGSGGASSSSTFEIMVWLSTRGGAGPAGSQIGTASVNGVTWRLFKGTVSTWTVFSFVAPNEITNFNSDLKPFLTFLTQNQGVPSSQLLVQAQAGTEPFIGSATLTTNSYSISIN</sequence>
<keyword evidence="2" id="KW-0119">Carbohydrate metabolism</keyword>
<dbReference type="Gene3D" id="2.60.120.180">
    <property type="match status" value="1"/>
</dbReference>
<keyword evidence="3" id="KW-0732">Signal</keyword>
<dbReference type="PANTHER" id="PTHR34002">
    <property type="entry name" value="BLR1656 PROTEIN"/>
    <property type="match status" value="1"/>
</dbReference>
<feature type="signal peptide" evidence="3">
    <location>
        <begin position="1"/>
        <end position="17"/>
    </location>
</feature>
<keyword evidence="2" id="KW-0378">Hydrolase</keyword>
<reference evidence="4 5" key="1">
    <citation type="journal article" date="2024" name="J Genomics">
        <title>Draft genome sequencing and assembly of Favolaschia claudopus CIRM-BRFM 2984 isolated from oak limbs.</title>
        <authorList>
            <person name="Navarro D."/>
            <person name="Drula E."/>
            <person name="Chaduli D."/>
            <person name="Cazenave R."/>
            <person name="Ahrendt S."/>
            <person name="Wang J."/>
            <person name="Lipzen A."/>
            <person name="Daum C."/>
            <person name="Barry K."/>
            <person name="Grigoriev I.V."/>
            <person name="Favel A."/>
            <person name="Rosso M.N."/>
            <person name="Martin F."/>
        </authorList>
    </citation>
    <scope>NUCLEOTIDE SEQUENCE [LARGE SCALE GENOMIC DNA]</scope>
    <source>
        <strain evidence="4 5">CIRM-BRFM 2984</strain>
    </source>
</reference>
<gene>
    <name evidence="4" type="ORF">R3P38DRAFT_503331</name>
</gene>
<accession>A0AAV9ZEB1</accession>
<dbReference type="InterPro" id="IPR013320">
    <property type="entry name" value="ConA-like_dom_sf"/>
</dbReference>
<dbReference type="PANTHER" id="PTHR34002:SF9">
    <property type="entry name" value="XYLOGLUCAN-SPECIFIC ENDO-BETA-1,4-GLUCANASE A"/>
    <property type="match status" value="1"/>
</dbReference>
<name>A0AAV9ZEB1_9AGAR</name>
<dbReference type="GO" id="GO:0008810">
    <property type="term" value="F:cellulase activity"/>
    <property type="evidence" value="ECO:0007669"/>
    <property type="project" value="InterPro"/>
</dbReference>
<dbReference type="InterPro" id="IPR002594">
    <property type="entry name" value="GH12"/>
</dbReference>
<dbReference type="EMBL" id="JAWWNJ010000162">
    <property type="protein sequence ID" value="KAK6978105.1"/>
    <property type="molecule type" value="Genomic_DNA"/>
</dbReference>
<keyword evidence="2" id="KW-0326">Glycosidase</keyword>
<evidence type="ECO:0000313" key="5">
    <source>
        <dbReference type="Proteomes" id="UP001362999"/>
    </source>
</evidence>
<dbReference type="Pfam" id="PF01670">
    <property type="entry name" value="Glyco_hydro_12"/>
    <property type="match status" value="1"/>
</dbReference>